<feature type="compositionally biased region" description="Basic and acidic residues" evidence="1">
    <location>
        <begin position="79"/>
        <end position="101"/>
    </location>
</feature>
<protein>
    <submittedName>
        <fullName evidence="2">Uncharacterized protein</fullName>
    </submittedName>
</protein>
<dbReference type="AlphaFoldDB" id="A0ABD3X8W8"/>
<dbReference type="CDD" id="cd22961">
    <property type="entry name" value="DD_TEX55-like"/>
    <property type="match status" value="1"/>
</dbReference>
<evidence type="ECO:0000313" key="3">
    <source>
        <dbReference type="EMBL" id="KAL3882207.1"/>
    </source>
</evidence>
<accession>A0ABD3X8W8</accession>
<proteinExistence type="predicted"/>
<evidence type="ECO:0000313" key="2">
    <source>
        <dbReference type="EMBL" id="KAL3882150.1"/>
    </source>
</evidence>
<name>A0ABD3X8W8_SINWO</name>
<dbReference type="Proteomes" id="UP001634394">
    <property type="component" value="Unassembled WGS sequence"/>
</dbReference>
<dbReference type="EMBL" id="JBJQND010000003">
    <property type="protein sequence ID" value="KAL3882150.1"/>
    <property type="molecule type" value="Genomic_DNA"/>
</dbReference>
<feature type="region of interest" description="Disordered" evidence="1">
    <location>
        <begin position="79"/>
        <end position="102"/>
    </location>
</feature>
<reference evidence="2 4" key="1">
    <citation type="submission" date="2024-11" db="EMBL/GenBank/DDBJ databases">
        <title>Chromosome-level genome assembly of the freshwater bivalve Anodonta woodiana.</title>
        <authorList>
            <person name="Chen X."/>
        </authorList>
    </citation>
    <scope>NUCLEOTIDE SEQUENCE [LARGE SCALE GENOMIC DNA]</scope>
    <source>
        <strain evidence="2">MN2024</strain>
        <tissue evidence="2">Gills</tissue>
    </source>
</reference>
<comment type="caution">
    <text evidence="2">The sequence shown here is derived from an EMBL/GenBank/DDBJ whole genome shotgun (WGS) entry which is preliminary data.</text>
</comment>
<keyword evidence="4" id="KW-1185">Reference proteome</keyword>
<organism evidence="2 4">
    <name type="scientific">Sinanodonta woodiana</name>
    <name type="common">Chinese pond mussel</name>
    <name type="synonym">Anodonta woodiana</name>
    <dbReference type="NCBI Taxonomy" id="1069815"/>
    <lineage>
        <taxon>Eukaryota</taxon>
        <taxon>Metazoa</taxon>
        <taxon>Spiralia</taxon>
        <taxon>Lophotrochozoa</taxon>
        <taxon>Mollusca</taxon>
        <taxon>Bivalvia</taxon>
        <taxon>Autobranchia</taxon>
        <taxon>Heteroconchia</taxon>
        <taxon>Palaeoheterodonta</taxon>
        <taxon>Unionida</taxon>
        <taxon>Unionoidea</taxon>
        <taxon>Unionidae</taxon>
        <taxon>Unioninae</taxon>
        <taxon>Sinanodonta</taxon>
    </lineage>
</organism>
<evidence type="ECO:0000256" key="1">
    <source>
        <dbReference type="SAM" id="MobiDB-lite"/>
    </source>
</evidence>
<dbReference type="SUPFAM" id="SSF47391">
    <property type="entry name" value="Dimerization-anchoring domain of cAMP-dependent PK regulatory subunit"/>
    <property type="match status" value="1"/>
</dbReference>
<dbReference type="EMBL" id="JBJQND010000003">
    <property type="protein sequence ID" value="KAL3882207.1"/>
    <property type="molecule type" value="Genomic_DNA"/>
</dbReference>
<evidence type="ECO:0000313" key="4">
    <source>
        <dbReference type="Proteomes" id="UP001634394"/>
    </source>
</evidence>
<gene>
    <name evidence="2" type="ORF">ACJMK2_028521</name>
    <name evidence="3" type="ORF">ACJMK2_028575</name>
</gene>
<sequence>MANPREEAKKYLAAHQIPQMFESLLSCLMLERPEDPVEYVARKMSQIKDIGLQNVNWETFVFHLHPYRDNLRRKLIKDGSRFDKETETEEQAKGDLPKDMHALSTDATYKPEVFQLTETQ</sequence>